<organism evidence="1 2">
    <name type="scientific">Acropora cervicornis</name>
    <name type="common">Staghorn coral</name>
    <dbReference type="NCBI Taxonomy" id="6130"/>
    <lineage>
        <taxon>Eukaryota</taxon>
        <taxon>Metazoa</taxon>
        <taxon>Cnidaria</taxon>
        <taxon>Anthozoa</taxon>
        <taxon>Hexacorallia</taxon>
        <taxon>Scleractinia</taxon>
        <taxon>Astrocoeniina</taxon>
        <taxon>Acroporidae</taxon>
        <taxon>Acropora</taxon>
    </lineage>
</organism>
<name>A0AAD9V5M5_ACRCE</name>
<comment type="caution">
    <text evidence="1">The sequence shown here is derived from an EMBL/GenBank/DDBJ whole genome shotgun (WGS) entry which is preliminary data.</text>
</comment>
<reference evidence="1" key="2">
    <citation type="journal article" date="2023" name="Science">
        <title>Genomic signatures of disease resistance in endangered staghorn corals.</title>
        <authorList>
            <person name="Vollmer S.V."/>
            <person name="Selwyn J.D."/>
            <person name="Despard B.A."/>
            <person name="Roesel C.L."/>
        </authorList>
    </citation>
    <scope>NUCLEOTIDE SEQUENCE</scope>
    <source>
        <strain evidence="1">K2</strain>
    </source>
</reference>
<dbReference type="EMBL" id="JARQWQ010000032">
    <property type="protein sequence ID" value="KAK2561620.1"/>
    <property type="molecule type" value="Genomic_DNA"/>
</dbReference>
<sequence>MSKKSEKRQVKHLLYVKNLDLLCMKMLFALSQSNGGMRNSLNALVNFNWTRDILTKLVYCTKLSFKTVSVEVIKTSPVSLLESYHWQVLEGFRKEILLLSFSEASISEESNLSLVTAIGGRNGSRVAAARIITDKRTV</sequence>
<evidence type="ECO:0000313" key="1">
    <source>
        <dbReference type="EMBL" id="KAK2561620.1"/>
    </source>
</evidence>
<proteinExistence type="predicted"/>
<dbReference type="AlphaFoldDB" id="A0AAD9V5M5"/>
<dbReference type="Proteomes" id="UP001249851">
    <property type="component" value="Unassembled WGS sequence"/>
</dbReference>
<gene>
    <name evidence="1" type="ORF">P5673_015616</name>
</gene>
<keyword evidence="2" id="KW-1185">Reference proteome</keyword>
<protein>
    <submittedName>
        <fullName evidence="1">Uncharacterized protein</fullName>
    </submittedName>
</protein>
<evidence type="ECO:0000313" key="2">
    <source>
        <dbReference type="Proteomes" id="UP001249851"/>
    </source>
</evidence>
<reference evidence="1" key="1">
    <citation type="journal article" date="2023" name="G3 (Bethesda)">
        <title>Whole genome assembly and annotation of the endangered Caribbean coral Acropora cervicornis.</title>
        <authorList>
            <person name="Selwyn J.D."/>
            <person name="Vollmer S.V."/>
        </authorList>
    </citation>
    <scope>NUCLEOTIDE SEQUENCE</scope>
    <source>
        <strain evidence="1">K2</strain>
    </source>
</reference>
<accession>A0AAD9V5M5</accession>